<evidence type="ECO:0000313" key="2">
    <source>
        <dbReference type="EMBL" id="GAA2377929.1"/>
    </source>
</evidence>
<comment type="caution">
    <text evidence="2">The sequence shown here is derived from an EMBL/GenBank/DDBJ whole genome shotgun (WGS) entry which is preliminary data.</text>
</comment>
<dbReference type="Pfam" id="PF12867">
    <property type="entry name" value="DinB_2"/>
    <property type="match status" value="1"/>
</dbReference>
<dbReference type="SUPFAM" id="SSF109854">
    <property type="entry name" value="DinB/YfiT-like putative metalloenzymes"/>
    <property type="match status" value="1"/>
</dbReference>
<dbReference type="RefSeq" id="WP_006897535.1">
    <property type="nucleotide sequence ID" value="NZ_BAAARB010000007.1"/>
</dbReference>
<keyword evidence="3" id="KW-1185">Reference proteome</keyword>
<gene>
    <name evidence="2" type="ORF">GCM10009855_16770</name>
</gene>
<keyword evidence="2" id="KW-0413">Isomerase</keyword>
<dbReference type="Gene3D" id="1.20.120.450">
    <property type="entry name" value="dinb family like domain"/>
    <property type="match status" value="1"/>
</dbReference>
<name>A0ABP5UH35_9ACTN</name>
<dbReference type="GO" id="GO:0016853">
    <property type="term" value="F:isomerase activity"/>
    <property type="evidence" value="ECO:0007669"/>
    <property type="project" value="UniProtKB-KW"/>
</dbReference>
<evidence type="ECO:0000259" key="1">
    <source>
        <dbReference type="Pfam" id="PF12867"/>
    </source>
</evidence>
<reference evidence="3" key="1">
    <citation type="journal article" date="2019" name="Int. J. Syst. Evol. Microbiol.">
        <title>The Global Catalogue of Microorganisms (GCM) 10K type strain sequencing project: providing services to taxonomists for standard genome sequencing and annotation.</title>
        <authorList>
            <consortium name="The Broad Institute Genomics Platform"/>
            <consortium name="The Broad Institute Genome Sequencing Center for Infectious Disease"/>
            <person name="Wu L."/>
            <person name="Ma J."/>
        </authorList>
    </citation>
    <scope>NUCLEOTIDE SEQUENCE [LARGE SCALE GENOMIC DNA]</scope>
    <source>
        <strain evidence="3">JCM 16227</strain>
    </source>
</reference>
<organism evidence="2 3">
    <name type="scientific">Gordonia cholesterolivorans</name>
    <dbReference type="NCBI Taxonomy" id="559625"/>
    <lineage>
        <taxon>Bacteria</taxon>
        <taxon>Bacillati</taxon>
        <taxon>Actinomycetota</taxon>
        <taxon>Actinomycetes</taxon>
        <taxon>Mycobacteriales</taxon>
        <taxon>Gordoniaceae</taxon>
        <taxon>Gordonia</taxon>
    </lineage>
</organism>
<protein>
    <submittedName>
        <fullName evidence="2">Maleylpyruvate isomerase N-terminal domain-containing protein</fullName>
    </submittedName>
</protein>
<sequence>MTFEPDGKDWTWVTRQRCPACGFDPATVRREDVADRIAASITGWNTVLARADVRVRPDDHTWSALEYACHVRDVGSVMTERLDEMLRTQPVCFDDWDQDAAAVEADYGSQSPDAVSSQLTAAVAGFAEMYRLVREDDWSREGLRGDGTVFTVETFAMYVLHELEHHRTDVGLPARE</sequence>
<proteinExistence type="predicted"/>
<feature type="domain" description="DinB-like" evidence="1">
    <location>
        <begin position="50"/>
        <end position="167"/>
    </location>
</feature>
<evidence type="ECO:0000313" key="3">
    <source>
        <dbReference type="Proteomes" id="UP001501170"/>
    </source>
</evidence>
<dbReference type="EMBL" id="BAAARB010000007">
    <property type="protein sequence ID" value="GAA2377929.1"/>
    <property type="molecule type" value="Genomic_DNA"/>
</dbReference>
<dbReference type="InterPro" id="IPR024775">
    <property type="entry name" value="DinB-like"/>
</dbReference>
<accession>A0ABP5UH35</accession>
<dbReference type="Proteomes" id="UP001501170">
    <property type="component" value="Unassembled WGS sequence"/>
</dbReference>
<dbReference type="InterPro" id="IPR034660">
    <property type="entry name" value="DinB/YfiT-like"/>
</dbReference>